<comment type="caution">
    <text evidence="2">The sequence shown here is derived from an EMBL/GenBank/DDBJ whole genome shotgun (WGS) entry which is preliminary data.</text>
</comment>
<feature type="region of interest" description="Disordered" evidence="1">
    <location>
        <begin position="177"/>
        <end position="226"/>
    </location>
</feature>
<protein>
    <submittedName>
        <fullName evidence="2">Uncharacterized protein</fullName>
    </submittedName>
</protein>
<proteinExistence type="predicted"/>
<reference evidence="2" key="1">
    <citation type="journal article" date="2020" name="Cell">
        <title>Large-Scale Comparative Analyses of Tick Genomes Elucidate Their Genetic Diversity and Vector Capacities.</title>
        <authorList>
            <consortium name="Tick Genome and Microbiome Consortium (TIGMIC)"/>
            <person name="Jia N."/>
            <person name="Wang J."/>
            <person name="Shi W."/>
            <person name="Du L."/>
            <person name="Sun Y."/>
            <person name="Zhan W."/>
            <person name="Jiang J.F."/>
            <person name="Wang Q."/>
            <person name="Zhang B."/>
            <person name="Ji P."/>
            <person name="Bell-Sakyi L."/>
            <person name="Cui X.M."/>
            <person name="Yuan T.T."/>
            <person name="Jiang B.G."/>
            <person name="Yang W.F."/>
            <person name="Lam T.T."/>
            <person name="Chang Q.C."/>
            <person name="Ding S.J."/>
            <person name="Wang X.J."/>
            <person name="Zhu J.G."/>
            <person name="Ruan X.D."/>
            <person name="Zhao L."/>
            <person name="Wei J.T."/>
            <person name="Ye R.Z."/>
            <person name="Que T.C."/>
            <person name="Du C.H."/>
            <person name="Zhou Y.H."/>
            <person name="Cheng J.X."/>
            <person name="Dai P.F."/>
            <person name="Guo W.B."/>
            <person name="Han X.H."/>
            <person name="Huang E.J."/>
            <person name="Li L.F."/>
            <person name="Wei W."/>
            <person name="Gao Y.C."/>
            <person name="Liu J.Z."/>
            <person name="Shao H.Z."/>
            <person name="Wang X."/>
            <person name="Wang C.C."/>
            <person name="Yang T.C."/>
            <person name="Huo Q.B."/>
            <person name="Li W."/>
            <person name="Chen H.Y."/>
            <person name="Chen S.E."/>
            <person name="Zhou L.G."/>
            <person name="Ni X.B."/>
            <person name="Tian J.H."/>
            <person name="Sheng Y."/>
            <person name="Liu T."/>
            <person name="Pan Y.S."/>
            <person name="Xia L.Y."/>
            <person name="Li J."/>
            <person name="Zhao F."/>
            <person name="Cao W.C."/>
        </authorList>
    </citation>
    <scope>NUCLEOTIDE SEQUENCE</scope>
    <source>
        <strain evidence="2">Rsan-2018</strain>
    </source>
</reference>
<feature type="compositionally biased region" description="Basic and acidic residues" evidence="1">
    <location>
        <begin position="281"/>
        <end position="295"/>
    </location>
</feature>
<organism evidence="2 3">
    <name type="scientific">Rhipicephalus sanguineus</name>
    <name type="common">Brown dog tick</name>
    <name type="synonym">Ixodes sanguineus</name>
    <dbReference type="NCBI Taxonomy" id="34632"/>
    <lineage>
        <taxon>Eukaryota</taxon>
        <taxon>Metazoa</taxon>
        <taxon>Ecdysozoa</taxon>
        <taxon>Arthropoda</taxon>
        <taxon>Chelicerata</taxon>
        <taxon>Arachnida</taxon>
        <taxon>Acari</taxon>
        <taxon>Parasitiformes</taxon>
        <taxon>Ixodida</taxon>
        <taxon>Ixodoidea</taxon>
        <taxon>Ixodidae</taxon>
        <taxon>Rhipicephalinae</taxon>
        <taxon>Rhipicephalus</taxon>
        <taxon>Rhipicephalus</taxon>
    </lineage>
</organism>
<name>A0A9D4Q002_RHISA</name>
<keyword evidence="3" id="KW-1185">Reference proteome</keyword>
<dbReference type="AlphaFoldDB" id="A0A9D4Q002"/>
<evidence type="ECO:0000313" key="3">
    <source>
        <dbReference type="Proteomes" id="UP000821837"/>
    </source>
</evidence>
<feature type="compositionally biased region" description="Pro residues" evidence="1">
    <location>
        <begin position="298"/>
        <end position="309"/>
    </location>
</feature>
<accession>A0A9D4Q002</accession>
<reference evidence="2" key="2">
    <citation type="submission" date="2021-09" db="EMBL/GenBank/DDBJ databases">
        <authorList>
            <person name="Jia N."/>
            <person name="Wang J."/>
            <person name="Shi W."/>
            <person name="Du L."/>
            <person name="Sun Y."/>
            <person name="Zhan W."/>
            <person name="Jiang J."/>
            <person name="Wang Q."/>
            <person name="Zhang B."/>
            <person name="Ji P."/>
            <person name="Sakyi L.B."/>
            <person name="Cui X."/>
            <person name="Yuan T."/>
            <person name="Jiang B."/>
            <person name="Yang W."/>
            <person name="Lam T.T.-Y."/>
            <person name="Chang Q."/>
            <person name="Ding S."/>
            <person name="Wang X."/>
            <person name="Zhu J."/>
            <person name="Ruan X."/>
            <person name="Zhao L."/>
            <person name="Wei J."/>
            <person name="Que T."/>
            <person name="Du C."/>
            <person name="Cheng J."/>
            <person name="Dai P."/>
            <person name="Han X."/>
            <person name="Huang E."/>
            <person name="Gao Y."/>
            <person name="Liu J."/>
            <person name="Shao H."/>
            <person name="Ye R."/>
            <person name="Li L."/>
            <person name="Wei W."/>
            <person name="Wang X."/>
            <person name="Wang C."/>
            <person name="Huo Q."/>
            <person name="Li W."/>
            <person name="Guo W."/>
            <person name="Chen H."/>
            <person name="Chen S."/>
            <person name="Zhou L."/>
            <person name="Zhou L."/>
            <person name="Ni X."/>
            <person name="Tian J."/>
            <person name="Zhou Y."/>
            <person name="Sheng Y."/>
            <person name="Liu T."/>
            <person name="Pan Y."/>
            <person name="Xia L."/>
            <person name="Li J."/>
            <person name="Zhao F."/>
            <person name="Cao W."/>
        </authorList>
    </citation>
    <scope>NUCLEOTIDE SEQUENCE</scope>
    <source>
        <strain evidence="2">Rsan-2018</strain>
        <tissue evidence="2">Larvae</tissue>
    </source>
</reference>
<dbReference type="VEuPathDB" id="VectorBase:RSAN_051880"/>
<sequence>MLTGSWWNVKASTISNCWQKAGLLETSLTPQDCEPTPRDCDDEVELDPELWNELTKKLPVDAAVTFEDYVDSDCAAATSAELTCKEIGDCGVPRSLEGTPTTVEDGNRCRDSSATTATIRNVARIVLRLTMTHLYEASQETLQSNCRLIASDDQILMRRFHVPPPAVTVPPPLFPSASASSFESTRASLPPKPSTSPPLSRSYANHSDAKTAAPTPSSPAASSSSATPLYYRSLRPQAKSSYLSSYQASALPEDEYNSYGKPASHTNGSSRSSSSVTADTSARHLAESSTKKSEWEMMPPPSQTKPTPPRISSLGKT</sequence>
<feature type="compositionally biased region" description="Low complexity" evidence="1">
    <location>
        <begin position="263"/>
        <end position="280"/>
    </location>
</feature>
<feature type="region of interest" description="Disordered" evidence="1">
    <location>
        <begin position="254"/>
        <end position="317"/>
    </location>
</feature>
<feature type="compositionally biased region" description="Low complexity" evidence="1">
    <location>
        <begin position="211"/>
        <end position="226"/>
    </location>
</feature>
<gene>
    <name evidence="2" type="ORF">HPB52_013097</name>
</gene>
<evidence type="ECO:0000313" key="2">
    <source>
        <dbReference type="EMBL" id="KAH7961881.1"/>
    </source>
</evidence>
<dbReference type="Proteomes" id="UP000821837">
    <property type="component" value="Chromosome 3"/>
</dbReference>
<evidence type="ECO:0000256" key="1">
    <source>
        <dbReference type="SAM" id="MobiDB-lite"/>
    </source>
</evidence>
<dbReference type="EMBL" id="JABSTV010001249">
    <property type="protein sequence ID" value="KAH7961881.1"/>
    <property type="molecule type" value="Genomic_DNA"/>
</dbReference>